<dbReference type="EMBL" id="SGPK01000436">
    <property type="protein sequence ID" value="THH03605.1"/>
    <property type="molecule type" value="Genomic_DNA"/>
</dbReference>
<reference evidence="2 3" key="1">
    <citation type="submission" date="2019-02" db="EMBL/GenBank/DDBJ databases">
        <title>Genome sequencing of the rare red list fungi Phellinidium pouzarii.</title>
        <authorList>
            <person name="Buettner E."/>
            <person name="Kellner H."/>
        </authorList>
    </citation>
    <scope>NUCLEOTIDE SEQUENCE [LARGE SCALE GENOMIC DNA]</scope>
    <source>
        <strain evidence="2 3">DSM 108285</strain>
    </source>
</reference>
<evidence type="ECO:0000256" key="1">
    <source>
        <dbReference type="SAM" id="MobiDB-lite"/>
    </source>
</evidence>
<feature type="compositionally biased region" description="Basic residues" evidence="1">
    <location>
        <begin position="335"/>
        <end position="350"/>
    </location>
</feature>
<accession>A0A4S4KXS5</accession>
<proteinExistence type="predicted"/>
<feature type="region of interest" description="Disordered" evidence="1">
    <location>
        <begin position="282"/>
        <end position="314"/>
    </location>
</feature>
<protein>
    <submittedName>
        <fullName evidence="2">Uncharacterized protein</fullName>
    </submittedName>
</protein>
<sequence>MPFSTVNIGTTGNSDLKGVARIGLNATVWRQCAVDVSEFDCDADEVKSNCARMSVCTEDRTVTASLQISNVQVNATESSAGEARHASDVGLVRTSFISYYYHDRNSSLLNVNEESSGERFPRMALAAAQTAVERIKLRQARAVLDLERTRLHEQLAAMYETECAELVARYRRAFHLLGAMHEIEVMKCARGKFHELDERQAKEHETLFEMQEEKLEELDAKYRNIFVNIVMCSPIPYNAFSRRSRKIVESILLPGTNYGCPYYRVPTSRRGKDIMESNVPEDTMDELDSSGPGGATSTIVSDPSTEEEGEFEWSPDHRRRAYKMLAKDATDTKGRVVKRARSRQFIHRRSPLSEASDEVEESGDYSLNLCSNDDATDLHCDLTV</sequence>
<keyword evidence="3" id="KW-1185">Reference proteome</keyword>
<comment type="caution">
    <text evidence="2">The sequence shown here is derived from an EMBL/GenBank/DDBJ whole genome shotgun (WGS) entry which is preliminary data.</text>
</comment>
<organism evidence="2 3">
    <name type="scientific">Phellinidium pouzarii</name>
    <dbReference type="NCBI Taxonomy" id="167371"/>
    <lineage>
        <taxon>Eukaryota</taxon>
        <taxon>Fungi</taxon>
        <taxon>Dikarya</taxon>
        <taxon>Basidiomycota</taxon>
        <taxon>Agaricomycotina</taxon>
        <taxon>Agaricomycetes</taxon>
        <taxon>Hymenochaetales</taxon>
        <taxon>Hymenochaetaceae</taxon>
        <taxon>Phellinidium</taxon>
    </lineage>
</organism>
<name>A0A4S4KXS5_9AGAM</name>
<gene>
    <name evidence="2" type="ORF">EW145_g6144</name>
</gene>
<dbReference type="AlphaFoldDB" id="A0A4S4KXS5"/>
<evidence type="ECO:0000313" key="2">
    <source>
        <dbReference type="EMBL" id="THH03605.1"/>
    </source>
</evidence>
<feature type="compositionally biased region" description="Acidic residues" evidence="1">
    <location>
        <begin position="304"/>
        <end position="313"/>
    </location>
</feature>
<evidence type="ECO:0000313" key="3">
    <source>
        <dbReference type="Proteomes" id="UP000308199"/>
    </source>
</evidence>
<dbReference type="Proteomes" id="UP000308199">
    <property type="component" value="Unassembled WGS sequence"/>
</dbReference>
<feature type="region of interest" description="Disordered" evidence="1">
    <location>
        <begin position="333"/>
        <end position="364"/>
    </location>
</feature>